<reference evidence="1 2" key="1">
    <citation type="submission" date="2016-10" db="EMBL/GenBank/DDBJ databases">
        <authorList>
            <person name="de Groot N.N."/>
        </authorList>
    </citation>
    <scope>NUCLEOTIDE SEQUENCE [LARGE SCALE GENOMIC DNA]</scope>
    <source>
        <strain evidence="1 2">DSM 527</strain>
    </source>
</reference>
<gene>
    <name evidence="1" type="ORF">SAMN04488121_104280</name>
</gene>
<dbReference type="RefSeq" id="WP_089834456.1">
    <property type="nucleotide sequence ID" value="NZ_FNBN01000004.1"/>
</dbReference>
<sequence length="489" mass="57439">MNKDDLYWLISTSPAIQMLRLRNTHWILPFLYGVFKEENRFSISEVQLVRLLAETLGQQDDGTEDLEEAKINFGEDEETRARKYILNWVQKRLLQDLPDAEGNTQYQLSAYTEKVFQWMQTLQLRQHVGTESRFKLLFNSLRDIVENTEDDRAKKLEILKNKRADIDKEIKALELGIVPDRYNNAQVEERLELFTRLCYELISDFREVEDNFKAIHRTIVEQHTKAEQSKGAIIGFAFEAYDSLRNSNQGKSFYAFWDFLISRAGQEEWRQLTDQLLHTMTERKISGDEQFLQNIKSMLLQQGKTVYDANDKMAEKLSRIISEKEIARHRRLRKQINNIKEFVFDLIEEDDNIDCGITLDDSVGIRMVMEKKLALEQKKTTVEVKQPANATEQIEDITRFSRILNTSFINRKQLWEKVEHALKDKQTATLKEVLEHSPLENGLAEIISYYDFLREKASRAYIVKNTTELIPLNAEQTKFVEVPYLLFGK</sequence>
<organism evidence="1 2">
    <name type="scientific">Chitinophaga filiformis</name>
    <name type="common">Myxococcus filiformis</name>
    <name type="synonym">Flexibacter filiformis</name>
    <dbReference type="NCBI Taxonomy" id="104663"/>
    <lineage>
        <taxon>Bacteria</taxon>
        <taxon>Pseudomonadati</taxon>
        <taxon>Bacteroidota</taxon>
        <taxon>Chitinophagia</taxon>
        <taxon>Chitinophagales</taxon>
        <taxon>Chitinophagaceae</taxon>
        <taxon>Chitinophaga</taxon>
    </lineage>
</organism>
<evidence type="ECO:0000313" key="2">
    <source>
        <dbReference type="Proteomes" id="UP000199045"/>
    </source>
</evidence>
<dbReference type="Proteomes" id="UP000199045">
    <property type="component" value="Unassembled WGS sequence"/>
</dbReference>
<dbReference type="Pfam" id="PF11855">
    <property type="entry name" value="DUF3375"/>
    <property type="match status" value="1"/>
</dbReference>
<evidence type="ECO:0008006" key="3">
    <source>
        <dbReference type="Google" id="ProtNLM"/>
    </source>
</evidence>
<dbReference type="AlphaFoldDB" id="A0A1G7U9X6"/>
<dbReference type="InterPro" id="IPR021804">
    <property type="entry name" value="DUF3375"/>
</dbReference>
<dbReference type="STRING" id="104663.SAMN04488121_104280"/>
<accession>A0A1G7U9X6</accession>
<proteinExistence type="predicted"/>
<dbReference type="EMBL" id="FNBN01000004">
    <property type="protein sequence ID" value="SDG44168.1"/>
    <property type="molecule type" value="Genomic_DNA"/>
</dbReference>
<dbReference type="OrthoDB" id="138803at2"/>
<evidence type="ECO:0000313" key="1">
    <source>
        <dbReference type="EMBL" id="SDG44168.1"/>
    </source>
</evidence>
<name>A0A1G7U9X6_CHIFI</name>
<protein>
    <recommendedName>
        <fullName evidence="3">TIGR02677 family protein</fullName>
    </recommendedName>
</protein>